<dbReference type="PROSITE" id="PS51257">
    <property type="entry name" value="PROKAR_LIPOPROTEIN"/>
    <property type="match status" value="1"/>
</dbReference>
<organism evidence="2 3">
    <name type="scientific">Virgibacillus phasianinus</name>
    <dbReference type="NCBI Taxonomy" id="2017483"/>
    <lineage>
        <taxon>Bacteria</taxon>
        <taxon>Bacillati</taxon>
        <taxon>Bacillota</taxon>
        <taxon>Bacilli</taxon>
        <taxon>Bacillales</taxon>
        <taxon>Bacillaceae</taxon>
        <taxon>Virgibacillus</taxon>
    </lineage>
</organism>
<sequence>MKGVFLIFLFITLSSTLVACQQVKDSDVVFSNDGEISNLDKLGEFIEKVENGEENKVRIVRYTTEGDPIFHTLDYNGENIKYIYDDSQDEYAGSNKEVKSTTCADLESKENKNKVEYHLTDCSSGFGNHFDFQLPK</sequence>
<proteinExistence type="predicted"/>
<protein>
    <recommendedName>
        <fullName evidence="4">DUF4362 domain-containing protein</fullName>
    </recommendedName>
</protein>
<dbReference type="InterPro" id="IPR025372">
    <property type="entry name" value="DUF4362"/>
</dbReference>
<keyword evidence="3" id="KW-1185">Reference proteome</keyword>
<name>A0A220U7S1_9BACI</name>
<dbReference type="KEGG" id="vil:CFK37_19440"/>
<dbReference type="EMBL" id="CP022315">
    <property type="protein sequence ID" value="ASK64167.1"/>
    <property type="molecule type" value="Genomic_DNA"/>
</dbReference>
<evidence type="ECO:0000313" key="2">
    <source>
        <dbReference type="EMBL" id="ASK64167.1"/>
    </source>
</evidence>
<accession>A0A220U7S1</accession>
<feature type="chain" id="PRO_5039252359" description="DUF4362 domain-containing protein" evidence="1">
    <location>
        <begin position="20"/>
        <end position="136"/>
    </location>
</feature>
<evidence type="ECO:0000313" key="3">
    <source>
        <dbReference type="Proteomes" id="UP000198312"/>
    </source>
</evidence>
<keyword evidence="1" id="KW-0732">Signal</keyword>
<gene>
    <name evidence="2" type="ORF">CFK37_19440</name>
</gene>
<dbReference type="AlphaFoldDB" id="A0A220U7S1"/>
<dbReference type="Proteomes" id="UP000198312">
    <property type="component" value="Chromosome"/>
</dbReference>
<evidence type="ECO:0008006" key="4">
    <source>
        <dbReference type="Google" id="ProtNLM"/>
    </source>
</evidence>
<dbReference type="RefSeq" id="WP_089063425.1">
    <property type="nucleotide sequence ID" value="NZ_CP022315.1"/>
</dbReference>
<evidence type="ECO:0000256" key="1">
    <source>
        <dbReference type="SAM" id="SignalP"/>
    </source>
</evidence>
<feature type="signal peptide" evidence="1">
    <location>
        <begin position="1"/>
        <end position="19"/>
    </location>
</feature>
<reference evidence="2 3" key="1">
    <citation type="submission" date="2017-07" db="EMBL/GenBank/DDBJ databases">
        <title>Virgibacillus sp. LM2416.</title>
        <authorList>
            <person name="Tak E.J."/>
            <person name="Bae J.-W."/>
        </authorList>
    </citation>
    <scope>NUCLEOTIDE SEQUENCE [LARGE SCALE GENOMIC DNA]</scope>
    <source>
        <strain evidence="2 3">LM2416</strain>
    </source>
</reference>
<dbReference type="OrthoDB" id="1912370at2"/>
<dbReference type="Pfam" id="PF14275">
    <property type="entry name" value="DUF4362"/>
    <property type="match status" value="1"/>
</dbReference>